<dbReference type="EC" id="2.7.13.3" evidence="3"/>
<evidence type="ECO:0000313" key="13">
    <source>
        <dbReference type="EMBL" id="ASP39514.1"/>
    </source>
</evidence>
<dbReference type="PANTHER" id="PTHR44936">
    <property type="entry name" value="SENSOR PROTEIN CREC"/>
    <property type="match status" value="1"/>
</dbReference>
<dbReference type="InterPro" id="IPR003660">
    <property type="entry name" value="HAMP_dom"/>
</dbReference>
<dbReference type="CDD" id="cd06225">
    <property type="entry name" value="HAMP"/>
    <property type="match status" value="1"/>
</dbReference>
<proteinExistence type="predicted"/>
<dbReference type="InterPro" id="IPR050980">
    <property type="entry name" value="2C_sensor_his_kinase"/>
</dbReference>
<keyword evidence="7" id="KW-0547">Nucleotide-binding</keyword>
<keyword evidence="10" id="KW-0812">Transmembrane</keyword>
<keyword evidence="9" id="KW-0067">ATP-binding</keyword>
<gene>
    <name evidence="13" type="ORF">CHH28_12890</name>
</gene>
<feature type="transmembrane region" description="Helical" evidence="10">
    <location>
        <begin position="186"/>
        <end position="206"/>
    </location>
</feature>
<reference evidence="13 14" key="1">
    <citation type="submission" date="2017-07" db="EMBL/GenBank/DDBJ databases">
        <title>Annotated genome sequence of Bacterioplanes sanyensis isolated from Red Sea.</title>
        <authorList>
            <person name="Rehman Z.U."/>
        </authorList>
    </citation>
    <scope>NUCLEOTIDE SEQUENCE [LARGE SCALE GENOMIC DNA]</scope>
    <source>
        <strain evidence="13 14">NV9</strain>
    </source>
</reference>
<dbReference type="SMART" id="SM00388">
    <property type="entry name" value="HisKA"/>
    <property type="match status" value="1"/>
</dbReference>
<keyword evidence="10" id="KW-1133">Transmembrane helix</keyword>
<dbReference type="CDD" id="cd00082">
    <property type="entry name" value="HisKA"/>
    <property type="match status" value="1"/>
</dbReference>
<dbReference type="InterPro" id="IPR036890">
    <property type="entry name" value="HATPase_C_sf"/>
</dbReference>
<feature type="domain" description="Histidine kinase" evidence="11">
    <location>
        <begin position="267"/>
        <end position="476"/>
    </location>
</feature>
<comment type="subcellular location">
    <subcellularLocation>
        <location evidence="2">Cell membrane</location>
        <topology evidence="2">Multi-pass membrane protein</topology>
    </subcellularLocation>
</comment>
<dbReference type="SUPFAM" id="SSF47384">
    <property type="entry name" value="Homodimeric domain of signal transducing histidine kinase"/>
    <property type="match status" value="1"/>
</dbReference>
<dbReference type="InterPro" id="IPR004358">
    <property type="entry name" value="Sig_transdc_His_kin-like_C"/>
</dbReference>
<dbReference type="RefSeq" id="WP_094060692.1">
    <property type="nucleotide sequence ID" value="NZ_CP022530.1"/>
</dbReference>
<evidence type="ECO:0000256" key="5">
    <source>
        <dbReference type="ARBA" id="ARBA00022553"/>
    </source>
</evidence>
<evidence type="ECO:0000256" key="7">
    <source>
        <dbReference type="ARBA" id="ARBA00022741"/>
    </source>
</evidence>
<dbReference type="EMBL" id="CP022530">
    <property type="protein sequence ID" value="ASP39514.1"/>
    <property type="molecule type" value="Genomic_DNA"/>
</dbReference>
<dbReference type="InterPro" id="IPR005467">
    <property type="entry name" value="His_kinase_dom"/>
</dbReference>
<dbReference type="Gene3D" id="3.30.565.10">
    <property type="entry name" value="Histidine kinase-like ATPase, C-terminal domain"/>
    <property type="match status" value="1"/>
</dbReference>
<dbReference type="Pfam" id="PF00512">
    <property type="entry name" value="HisKA"/>
    <property type="match status" value="1"/>
</dbReference>
<evidence type="ECO:0000259" key="12">
    <source>
        <dbReference type="PROSITE" id="PS50885"/>
    </source>
</evidence>
<dbReference type="OrthoDB" id="9809567at2"/>
<dbReference type="PANTHER" id="PTHR44936:SF10">
    <property type="entry name" value="SENSOR PROTEIN RSTB"/>
    <property type="match status" value="1"/>
</dbReference>
<dbReference type="GO" id="GO:0005524">
    <property type="term" value="F:ATP binding"/>
    <property type="evidence" value="ECO:0007669"/>
    <property type="project" value="UniProtKB-KW"/>
</dbReference>
<keyword evidence="5" id="KW-0597">Phosphoprotein</keyword>
<evidence type="ECO:0000256" key="6">
    <source>
        <dbReference type="ARBA" id="ARBA00022679"/>
    </source>
</evidence>
<comment type="catalytic activity">
    <reaction evidence="1">
        <text>ATP + protein L-histidine = ADP + protein N-phospho-L-histidine.</text>
        <dbReference type="EC" id="2.7.13.3"/>
    </reaction>
</comment>
<evidence type="ECO:0000256" key="10">
    <source>
        <dbReference type="SAM" id="Phobius"/>
    </source>
</evidence>
<dbReference type="GO" id="GO:0000155">
    <property type="term" value="F:phosphorelay sensor kinase activity"/>
    <property type="evidence" value="ECO:0007669"/>
    <property type="project" value="InterPro"/>
</dbReference>
<dbReference type="PRINTS" id="PR00344">
    <property type="entry name" value="BCTRLSENSOR"/>
</dbReference>
<organism evidence="13 14">
    <name type="scientific">Bacterioplanes sanyensis</name>
    <dbReference type="NCBI Taxonomy" id="1249553"/>
    <lineage>
        <taxon>Bacteria</taxon>
        <taxon>Pseudomonadati</taxon>
        <taxon>Pseudomonadota</taxon>
        <taxon>Gammaproteobacteria</taxon>
        <taxon>Oceanospirillales</taxon>
        <taxon>Oceanospirillaceae</taxon>
        <taxon>Bacterioplanes</taxon>
    </lineage>
</organism>
<dbReference type="PROSITE" id="PS50885">
    <property type="entry name" value="HAMP"/>
    <property type="match status" value="1"/>
</dbReference>
<dbReference type="AlphaFoldDB" id="A0A222FLX5"/>
<dbReference type="SMART" id="SM00387">
    <property type="entry name" value="HATPase_c"/>
    <property type="match status" value="1"/>
</dbReference>
<evidence type="ECO:0000256" key="9">
    <source>
        <dbReference type="ARBA" id="ARBA00022840"/>
    </source>
</evidence>
<feature type="domain" description="HAMP" evidence="12">
    <location>
        <begin position="207"/>
        <end position="259"/>
    </location>
</feature>
<dbReference type="InterPro" id="IPR036097">
    <property type="entry name" value="HisK_dim/P_sf"/>
</dbReference>
<sequence>MTFFSRLFVYFSLALLVGVLAAVVLLDQHYVSALKDEERMSTQGIRQLLQQKMAEYETRTPQLSASISEKLVSVATEAAEAESERPELKEPASQEPVLQQPLWLPNLSNWLAQWQDKFGYHLTLQRLSDVPLTQSQRLELQQQGAWVDARSGWVTDNVTLFYYYPQCDCVLVLEKLYHDTLAYQHYGNALVLVVFFVLALFVWLYVRANQRHVRRLSQSYQAYGRGDFSQRADTQLPHPYHGLASQFNDMAERIESLMNEHQLMVNGVSHDLKTPLARLRFALDMTRECRDVDDYRQQMQQMDASLDDLTELLDDWLLLAKLNGQAYPLTVLPHNLADIVTSVLSRLQPLYRDIHVTQTLESVNADIDISLFQRVLENLLGNGFKFARRQLSVRLCSDGSGGFALMIEEDGPGIPDEDKTRVLQPFVRLDDSRSSQGGGLGLAIVVNLLEKHGFELQVQDSELGGAAFVVRGQGQPS</sequence>
<dbReference type="PROSITE" id="PS50109">
    <property type="entry name" value="HIS_KIN"/>
    <property type="match status" value="1"/>
</dbReference>
<evidence type="ECO:0000259" key="11">
    <source>
        <dbReference type="PROSITE" id="PS50109"/>
    </source>
</evidence>
<keyword evidence="8" id="KW-0418">Kinase</keyword>
<keyword evidence="14" id="KW-1185">Reference proteome</keyword>
<accession>A0A222FLX5</accession>
<name>A0A222FLX5_9GAMM</name>
<dbReference type="GO" id="GO:0005886">
    <property type="term" value="C:plasma membrane"/>
    <property type="evidence" value="ECO:0007669"/>
    <property type="project" value="UniProtKB-SubCell"/>
</dbReference>
<dbReference type="InterPro" id="IPR003594">
    <property type="entry name" value="HATPase_dom"/>
</dbReference>
<dbReference type="SUPFAM" id="SSF55874">
    <property type="entry name" value="ATPase domain of HSP90 chaperone/DNA topoisomerase II/histidine kinase"/>
    <property type="match status" value="1"/>
</dbReference>
<evidence type="ECO:0000256" key="8">
    <source>
        <dbReference type="ARBA" id="ARBA00022777"/>
    </source>
</evidence>
<evidence type="ECO:0000313" key="14">
    <source>
        <dbReference type="Proteomes" id="UP000202440"/>
    </source>
</evidence>
<evidence type="ECO:0000256" key="4">
    <source>
        <dbReference type="ARBA" id="ARBA00022475"/>
    </source>
</evidence>
<protein>
    <recommendedName>
        <fullName evidence="3">histidine kinase</fullName>
        <ecNumber evidence="3">2.7.13.3</ecNumber>
    </recommendedName>
</protein>
<dbReference type="InterPro" id="IPR003661">
    <property type="entry name" value="HisK_dim/P_dom"/>
</dbReference>
<dbReference type="Gene3D" id="1.10.287.130">
    <property type="match status" value="1"/>
</dbReference>
<keyword evidence="4" id="KW-1003">Cell membrane</keyword>
<evidence type="ECO:0000256" key="1">
    <source>
        <dbReference type="ARBA" id="ARBA00000085"/>
    </source>
</evidence>
<keyword evidence="10" id="KW-0472">Membrane</keyword>
<dbReference type="KEGG" id="bsan:CHH28_12890"/>
<dbReference type="Pfam" id="PF02518">
    <property type="entry name" value="HATPase_c"/>
    <property type="match status" value="1"/>
</dbReference>
<keyword evidence="6" id="KW-0808">Transferase</keyword>
<evidence type="ECO:0000256" key="2">
    <source>
        <dbReference type="ARBA" id="ARBA00004651"/>
    </source>
</evidence>
<dbReference type="Proteomes" id="UP000202440">
    <property type="component" value="Chromosome"/>
</dbReference>
<evidence type="ECO:0000256" key="3">
    <source>
        <dbReference type="ARBA" id="ARBA00012438"/>
    </source>
</evidence>